<evidence type="ECO:0000313" key="2">
    <source>
        <dbReference type="Proteomes" id="UP000003344"/>
    </source>
</evidence>
<protein>
    <submittedName>
        <fullName evidence="1">Uncharacterized protein</fullName>
    </submittedName>
</protein>
<dbReference type="STRING" id="546266.NEIMUCOT_05662"/>
<dbReference type="Proteomes" id="UP000003344">
    <property type="component" value="Unassembled WGS sequence"/>
</dbReference>
<gene>
    <name evidence="1" type="ORF">NEIMUCOT_05662</name>
</gene>
<name>D2ZYF2_NEIM2</name>
<accession>D2ZYF2</accession>
<evidence type="ECO:0000313" key="1">
    <source>
        <dbReference type="EMBL" id="EFC87925.1"/>
    </source>
</evidence>
<organism evidence="1 2">
    <name type="scientific">Neisseria mucosa (strain ATCC 25996 / DSM 4631 / NCTC 10774 / M26)</name>
    <dbReference type="NCBI Taxonomy" id="546266"/>
    <lineage>
        <taxon>Bacteria</taxon>
        <taxon>Pseudomonadati</taxon>
        <taxon>Pseudomonadota</taxon>
        <taxon>Betaproteobacteria</taxon>
        <taxon>Neisseriales</taxon>
        <taxon>Neisseriaceae</taxon>
        <taxon>Neisseria</taxon>
    </lineage>
</organism>
<proteinExistence type="predicted"/>
<reference evidence="1 2" key="1">
    <citation type="submission" date="2009-10" db="EMBL/GenBank/DDBJ databases">
        <authorList>
            <person name="Weinstock G."/>
            <person name="Sodergren E."/>
            <person name="Clifton S."/>
            <person name="Fulton L."/>
            <person name="Fulton B."/>
            <person name="Courtney L."/>
            <person name="Fronick C."/>
            <person name="Harrison M."/>
            <person name="Strong C."/>
            <person name="Farmer C."/>
            <person name="Delahaunty K."/>
            <person name="Markovic C."/>
            <person name="Hall O."/>
            <person name="Minx P."/>
            <person name="Tomlinson C."/>
            <person name="Mitreva M."/>
            <person name="Nelson J."/>
            <person name="Hou S."/>
            <person name="Wollam A."/>
            <person name="Pepin K.H."/>
            <person name="Johnson M."/>
            <person name="Bhonagiri V."/>
            <person name="Nash W.E."/>
            <person name="Warren W."/>
            <person name="Chinwalla A."/>
            <person name="Mardis E.R."/>
            <person name="Wilson R.K."/>
        </authorList>
    </citation>
    <scope>NUCLEOTIDE SEQUENCE [LARGE SCALE GENOMIC DNA]</scope>
    <source>
        <strain evidence="2">ATCC 25996 / DSM 4631 / NCTC 10774 / M26</strain>
    </source>
</reference>
<comment type="caution">
    <text evidence="1">The sequence shown here is derived from an EMBL/GenBank/DDBJ whole genome shotgun (WGS) entry which is preliminary data.</text>
</comment>
<sequence length="51" mass="5859">MCITFRLYTQPAGFIPGSNGTVRRDKQSNRFSCFRRPFACFSPIKGRLKNS</sequence>
<dbReference type="EMBL" id="ACDX02000013">
    <property type="protein sequence ID" value="EFC87925.1"/>
    <property type="molecule type" value="Genomic_DNA"/>
</dbReference>
<dbReference type="AlphaFoldDB" id="D2ZYF2"/>